<evidence type="ECO:0000313" key="2">
    <source>
        <dbReference type="EMBL" id="MPM36530.1"/>
    </source>
</evidence>
<dbReference type="InterPro" id="IPR006680">
    <property type="entry name" value="Amidohydro-rel"/>
</dbReference>
<sequence length="284" mass="33181">MSYEDACAYYRTLLPDTGVYKVALPWPLRDVDTHANNAYVSRLTEHAEVRSLLTTRPEYDTALVERTFREGRFSGFKPYPYMASATKGAEVSIFEFFTHEQFALANKLGAPVLMHLPRAGRLPAPENVAEIRVILDRYPNVKLVVAHFGRCFNVEYFERALELYGEDIHRFCFDTAAVLNPAVHKLALHELDYRNILFGTDFPILLWHGKREWKNGTYINLCRENFGWNKHYYPEDEPNYTFFVYEQLKNMLDLIGDDEEKKKTIFFENAKRVYFDYPQGGQQA</sequence>
<evidence type="ECO:0000259" key="1">
    <source>
        <dbReference type="Pfam" id="PF04909"/>
    </source>
</evidence>
<dbReference type="GO" id="GO:0016787">
    <property type="term" value="F:hydrolase activity"/>
    <property type="evidence" value="ECO:0007669"/>
    <property type="project" value="InterPro"/>
</dbReference>
<dbReference type="AlphaFoldDB" id="A0A644Z6R3"/>
<reference evidence="2" key="1">
    <citation type="submission" date="2019-08" db="EMBL/GenBank/DDBJ databases">
        <authorList>
            <person name="Kucharzyk K."/>
            <person name="Murdoch R.W."/>
            <person name="Higgins S."/>
            <person name="Loffler F."/>
        </authorList>
    </citation>
    <scope>NUCLEOTIDE SEQUENCE</scope>
</reference>
<proteinExistence type="predicted"/>
<dbReference type="Gene3D" id="3.20.20.140">
    <property type="entry name" value="Metal-dependent hydrolases"/>
    <property type="match status" value="1"/>
</dbReference>
<dbReference type="SUPFAM" id="SSF51556">
    <property type="entry name" value="Metallo-dependent hydrolases"/>
    <property type="match status" value="1"/>
</dbReference>
<name>A0A644Z6R3_9ZZZZ</name>
<dbReference type="Pfam" id="PF04909">
    <property type="entry name" value="Amidohydro_2"/>
    <property type="match status" value="1"/>
</dbReference>
<dbReference type="EMBL" id="VSSQ01007636">
    <property type="protein sequence ID" value="MPM36530.1"/>
    <property type="molecule type" value="Genomic_DNA"/>
</dbReference>
<dbReference type="InterPro" id="IPR032466">
    <property type="entry name" value="Metal_Hydrolase"/>
</dbReference>
<gene>
    <name evidence="2" type="ORF">SDC9_83128</name>
</gene>
<accession>A0A644Z6R3</accession>
<feature type="domain" description="Amidohydrolase-related" evidence="1">
    <location>
        <begin position="96"/>
        <end position="274"/>
    </location>
</feature>
<comment type="caution">
    <text evidence="2">The sequence shown here is derived from an EMBL/GenBank/DDBJ whole genome shotgun (WGS) entry which is preliminary data.</text>
</comment>
<protein>
    <recommendedName>
        <fullName evidence="1">Amidohydrolase-related domain-containing protein</fullName>
    </recommendedName>
</protein>
<organism evidence="2">
    <name type="scientific">bioreactor metagenome</name>
    <dbReference type="NCBI Taxonomy" id="1076179"/>
    <lineage>
        <taxon>unclassified sequences</taxon>
        <taxon>metagenomes</taxon>
        <taxon>ecological metagenomes</taxon>
    </lineage>
</organism>